<accession>A0AAE1DJ73</accession>
<name>A0AAE1DJ73_9GAST</name>
<comment type="caution">
    <text evidence="1">The sequence shown here is derived from an EMBL/GenBank/DDBJ whole genome shotgun (WGS) entry which is preliminary data.</text>
</comment>
<keyword evidence="2" id="KW-1185">Reference proteome</keyword>
<evidence type="ECO:0000313" key="1">
    <source>
        <dbReference type="EMBL" id="KAK3772472.1"/>
    </source>
</evidence>
<proteinExistence type="predicted"/>
<gene>
    <name evidence="1" type="ORF">RRG08_031489</name>
</gene>
<organism evidence="1 2">
    <name type="scientific">Elysia crispata</name>
    <name type="common">lettuce slug</name>
    <dbReference type="NCBI Taxonomy" id="231223"/>
    <lineage>
        <taxon>Eukaryota</taxon>
        <taxon>Metazoa</taxon>
        <taxon>Spiralia</taxon>
        <taxon>Lophotrochozoa</taxon>
        <taxon>Mollusca</taxon>
        <taxon>Gastropoda</taxon>
        <taxon>Heterobranchia</taxon>
        <taxon>Euthyneura</taxon>
        <taxon>Panpulmonata</taxon>
        <taxon>Sacoglossa</taxon>
        <taxon>Placobranchoidea</taxon>
        <taxon>Plakobranchidae</taxon>
        <taxon>Elysia</taxon>
    </lineage>
</organism>
<dbReference type="EMBL" id="JAWDGP010003624">
    <property type="protein sequence ID" value="KAK3772472.1"/>
    <property type="molecule type" value="Genomic_DNA"/>
</dbReference>
<evidence type="ECO:0000313" key="2">
    <source>
        <dbReference type="Proteomes" id="UP001283361"/>
    </source>
</evidence>
<sequence length="105" mass="11748">MEKFYQQEVLGKKGWGCDETCPSSLNKLTGHVAVADLRVLLTIPGPARHLPVGGSMTNTTALFAHRDNQSNHGNLTTIWPRRKPTVFTYDFSLHPFYDLVGESVY</sequence>
<dbReference type="AlphaFoldDB" id="A0AAE1DJ73"/>
<protein>
    <submittedName>
        <fullName evidence="1">Uncharacterized protein</fullName>
    </submittedName>
</protein>
<reference evidence="1" key="1">
    <citation type="journal article" date="2023" name="G3 (Bethesda)">
        <title>A reference genome for the long-term kleptoplast-retaining sea slug Elysia crispata morphotype clarki.</title>
        <authorList>
            <person name="Eastman K.E."/>
            <person name="Pendleton A.L."/>
            <person name="Shaikh M.A."/>
            <person name="Suttiyut T."/>
            <person name="Ogas R."/>
            <person name="Tomko P."/>
            <person name="Gavelis G."/>
            <person name="Widhalm J.R."/>
            <person name="Wisecaver J.H."/>
        </authorList>
    </citation>
    <scope>NUCLEOTIDE SEQUENCE</scope>
    <source>
        <strain evidence="1">ECLA1</strain>
    </source>
</reference>
<dbReference type="Proteomes" id="UP001283361">
    <property type="component" value="Unassembled WGS sequence"/>
</dbReference>